<evidence type="ECO:0000256" key="1">
    <source>
        <dbReference type="ARBA" id="ARBA00006484"/>
    </source>
</evidence>
<evidence type="ECO:0000256" key="2">
    <source>
        <dbReference type="ARBA" id="ARBA00022857"/>
    </source>
</evidence>
<evidence type="ECO:0000313" key="4">
    <source>
        <dbReference type="EMBL" id="KAK9773440.1"/>
    </source>
</evidence>
<dbReference type="PANTHER" id="PTHR24320:SF252">
    <property type="entry name" value="DEHYDROGENASE_REDUCTASE FAMILY PROTEIN, PUTATIVE (AFU_ORTHOLOGUE AFUA_3G08550)-RELATED"/>
    <property type="match status" value="1"/>
</dbReference>
<name>A0ABR2XIE6_9PEZI</name>
<keyword evidence="2" id="KW-0521">NADP</keyword>
<organism evidence="4 5">
    <name type="scientific">Seiridium cardinale</name>
    <dbReference type="NCBI Taxonomy" id="138064"/>
    <lineage>
        <taxon>Eukaryota</taxon>
        <taxon>Fungi</taxon>
        <taxon>Dikarya</taxon>
        <taxon>Ascomycota</taxon>
        <taxon>Pezizomycotina</taxon>
        <taxon>Sordariomycetes</taxon>
        <taxon>Xylariomycetidae</taxon>
        <taxon>Amphisphaeriales</taxon>
        <taxon>Sporocadaceae</taxon>
        <taxon>Seiridium</taxon>
    </lineage>
</organism>
<dbReference type="InterPro" id="IPR036291">
    <property type="entry name" value="NAD(P)-bd_dom_sf"/>
</dbReference>
<evidence type="ECO:0000313" key="5">
    <source>
        <dbReference type="Proteomes" id="UP001465668"/>
    </source>
</evidence>
<comment type="similarity">
    <text evidence="1">Belongs to the short-chain dehydrogenases/reductases (SDR) family.</text>
</comment>
<dbReference type="Proteomes" id="UP001465668">
    <property type="component" value="Unassembled WGS sequence"/>
</dbReference>
<dbReference type="PANTHER" id="PTHR24320">
    <property type="entry name" value="RETINOL DEHYDROGENASE"/>
    <property type="match status" value="1"/>
</dbReference>
<accession>A0ABR2XIE6</accession>
<dbReference type="EMBL" id="JARVKM010000051">
    <property type="protein sequence ID" value="KAK9773440.1"/>
    <property type="molecule type" value="Genomic_DNA"/>
</dbReference>
<comment type="caution">
    <text evidence="4">The sequence shown here is derived from an EMBL/GenBank/DDBJ whole genome shotgun (WGS) entry which is preliminary data.</text>
</comment>
<dbReference type="SUPFAM" id="SSF51735">
    <property type="entry name" value="NAD(P)-binding Rossmann-fold domains"/>
    <property type="match status" value="1"/>
</dbReference>
<dbReference type="PRINTS" id="PR00081">
    <property type="entry name" value="GDHRDH"/>
</dbReference>
<dbReference type="InterPro" id="IPR002347">
    <property type="entry name" value="SDR_fam"/>
</dbReference>
<sequence>MVSSLHMQPRRLSLLTSQLCAKPPASLSNINLAGQTAIVTGGNSGLGLEAARQLLAAGLSYLIITVRSSDKGKFAAEQLKSNAPSSKIEVWSLDMSAYESVRAFADCCNRLPRLDIVILNAGVAKLAFELNQATGHEETIQVNYLSTSLLAMLLVPILREKAAKSPGRLTIVSSGNAFMAKFENNFRRPLLPSFDDPSVPYDGMERYNVSKLLGHYWIKKMAEYVSPDDVIIDLVEPGLTKGTSLFREVGGIRGLAWSGIKGALGRPVETSASTYIDAAVSHGRDAHCSFLLDWQIHPYASIVYEDDNEKVANQLWDETLEELEFSGIRDIMESVRKR</sequence>
<proteinExistence type="inferred from homology"/>
<keyword evidence="3" id="KW-0560">Oxidoreductase</keyword>
<dbReference type="Pfam" id="PF00106">
    <property type="entry name" value="adh_short"/>
    <property type="match status" value="1"/>
</dbReference>
<reference evidence="4 5" key="1">
    <citation type="submission" date="2024-02" db="EMBL/GenBank/DDBJ databases">
        <title>First draft genome assembly of two strains of Seiridium cardinale.</title>
        <authorList>
            <person name="Emiliani G."/>
            <person name="Scali E."/>
        </authorList>
    </citation>
    <scope>NUCLEOTIDE SEQUENCE [LARGE SCALE GENOMIC DNA]</scope>
    <source>
        <strain evidence="4 5">BM-138-000479</strain>
    </source>
</reference>
<evidence type="ECO:0000256" key="3">
    <source>
        <dbReference type="ARBA" id="ARBA00023002"/>
    </source>
</evidence>
<keyword evidence="5" id="KW-1185">Reference proteome</keyword>
<gene>
    <name evidence="4" type="ORF">SCAR479_09973</name>
</gene>
<protein>
    <submittedName>
        <fullName evidence="4">Short chain dehydrogenase</fullName>
    </submittedName>
</protein>
<dbReference type="Gene3D" id="3.40.50.720">
    <property type="entry name" value="NAD(P)-binding Rossmann-like Domain"/>
    <property type="match status" value="1"/>
</dbReference>